<evidence type="ECO:0000256" key="5">
    <source>
        <dbReference type="ARBA" id="ARBA00022691"/>
    </source>
</evidence>
<dbReference type="InterPro" id="IPR029063">
    <property type="entry name" value="SAM-dependent_MTases_sf"/>
</dbReference>
<evidence type="ECO:0000259" key="10">
    <source>
        <dbReference type="Pfam" id="PF02384"/>
    </source>
</evidence>
<accession>A0A941BL37</accession>
<dbReference type="InterPro" id="IPR022749">
    <property type="entry name" value="D12N6_MeTrfase_N"/>
</dbReference>
<dbReference type="GO" id="GO:0009307">
    <property type="term" value="P:DNA restriction-modification system"/>
    <property type="evidence" value="ECO:0007669"/>
    <property type="project" value="UniProtKB-KW"/>
</dbReference>
<feature type="compositionally biased region" description="Polar residues" evidence="9">
    <location>
        <begin position="1"/>
        <end position="23"/>
    </location>
</feature>
<comment type="catalytic activity">
    <reaction evidence="7">
        <text>a 2'-deoxyadenosine in DNA + S-adenosyl-L-methionine = an N(6)-methyl-2'-deoxyadenosine in DNA + S-adenosyl-L-homocysteine + H(+)</text>
        <dbReference type="Rhea" id="RHEA:15197"/>
        <dbReference type="Rhea" id="RHEA-COMP:12418"/>
        <dbReference type="Rhea" id="RHEA-COMP:12419"/>
        <dbReference type="ChEBI" id="CHEBI:15378"/>
        <dbReference type="ChEBI" id="CHEBI:57856"/>
        <dbReference type="ChEBI" id="CHEBI:59789"/>
        <dbReference type="ChEBI" id="CHEBI:90615"/>
        <dbReference type="ChEBI" id="CHEBI:90616"/>
        <dbReference type="EC" id="2.1.1.72"/>
    </reaction>
</comment>
<dbReference type="Gene3D" id="3.40.50.150">
    <property type="entry name" value="Vaccinia Virus protein VP39"/>
    <property type="match status" value="1"/>
</dbReference>
<dbReference type="InterPro" id="IPR051537">
    <property type="entry name" value="DNA_Adenine_Mtase"/>
</dbReference>
<keyword evidence="3 12" id="KW-0489">Methyltransferase</keyword>
<dbReference type="AlphaFoldDB" id="A0A941BL37"/>
<dbReference type="GO" id="GO:0009007">
    <property type="term" value="F:site-specific DNA-methyltransferase (adenine-specific) activity"/>
    <property type="evidence" value="ECO:0007669"/>
    <property type="project" value="UniProtKB-EC"/>
</dbReference>
<evidence type="ECO:0000259" key="11">
    <source>
        <dbReference type="Pfam" id="PF12161"/>
    </source>
</evidence>
<dbReference type="InterPro" id="IPR002052">
    <property type="entry name" value="DNA_methylase_N6_adenine_CS"/>
</dbReference>
<dbReference type="InterPro" id="IPR038333">
    <property type="entry name" value="T1MK-like_N_sf"/>
</dbReference>
<dbReference type="GO" id="GO:0008170">
    <property type="term" value="F:N-methyltransferase activity"/>
    <property type="evidence" value="ECO:0007669"/>
    <property type="project" value="InterPro"/>
</dbReference>
<organism evidence="12 13">
    <name type="scientific">Ideonella aquatica</name>
    <dbReference type="NCBI Taxonomy" id="2824119"/>
    <lineage>
        <taxon>Bacteria</taxon>
        <taxon>Pseudomonadati</taxon>
        <taxon>Pseudomonadota</taxon>
        <taxon>Betaproteobacteria</taxon>
        <taxon>Burkholderiales</taxon>
        <taxon>Sphaerotilaceae</taxon>
        <taxon>Ideonella</taxon>
    </lineage>
</organism>
<dbReference type="InterPro" id="IPR003356">
    <property type="entry name" value="DNA_methylase_A-5"/>
</dbReference>
<name>A0A941BL37_9BURK</name>
<dbReference type="GO" id="GO:0003677">
    <property type="term" value="F:DNA binding"/>
    <property type="evidence" value="ECO:0007669"/>
    <property type="project" value="InterPro"/>
</dbReference>
<evidence type="ECO:0000256" key="7">
    <source>
        <dbReference type="ARBA" id="ARBA00047942"/>
    </source>
</evidence>
<feature type="domain" description="N6 adenine-specific DNA methyltransferase N-terminal" evidence="11">
    <location>
        <begin position="40"/>
        <end position="108"/>
    </location>
</feature>
<evidence type="ECO:0000313" key="12">
    <source>
        <dbReference type="EMBL" id="MBQ0961062.1"/>
    </source>
</evidence>
<feature type="region of interest" description="Disordered" evidence="9">
    <location>
        <begin position="1"/>
        <end position="31"/>
    </location>
</feature>
<dbReference type="PANTHER" id="PTHR42933">
    <property type="entry name" value="SLR6095 PROTEIN"/>
    <property type="match status" value="1"/>
</dbReference>
<keyword evidence="4" id="KW-0808">Transferase</keyword>
<evidence type="ECO:0000256" key="1">
    <source>
        <dbReference type="ARBA" id="ARBA00006594"/>
    </source>
</evidence>
<reference evidence="12" key="1">
    <citation type="submission" date="2021-04" db="EMBL/GenBank/DDBJ databases">
        <title>The genome sequence of Ideonella sp. 4Y11.</title>
        <authorList>
            <person name="Liu Y."/>
        </authorList>
    </citation>
    <scope>NUCLEOTIDE SEQUENCE</scope>
    <source>
        <strain evidence="12">4Y11</strain>
    </source>
</reference>
<feature type="domain" description="DNA methylase adenine-specific" evidence="10">
    <location>
        <begin position="212"/>
        <end position="476"/>
    </location>
</feature>
<dbReference type="PANTHER" id="PTHR42933:SF4">
    <property type="entry name" value="TYPE I RESTRICTION ENZYME ECOKI METHYLASE SUBUNIT"/>
    <property type="match status" value="1"/>
</dbReference>
<protein>
    <recommendedName>
        <fullName evidence="2">site-specific DNA-methyltransferase (adenine-specific)</fullName>
        <ecNumber evidence="2">2.1.1.72</ecNumber>
    </recommendedName>
</protein>
<keyword evidence="5" id="KW-0949">S-adenosyl-L-methionine</keyword>
<comment type="caution">
    <text evidence="12">The sequence shown here is derived from an EMBL/GenBank/DDBJ whole genome shotgun (WGS) entry which is preliminary data.</text>
</comment>
<evidence type="ECO:0000256" key="8">
    <source>
        <dbReference type="SAM" id="Coils"/>
    </source>
</evidence>
<keyword evidence="13" id="KW-1185">Reference proteome</keyword>
<dbReference type="GO" id="GO:0032259">
    <property type="term" value="P:methylation"/>
    <property type="evidence" value="ECO:0007669"/>
    <property type="project" value="UniProtKB-KW"/>
</dbReference>
<dbReference type="Pfam" id="PF12161">
    <property type="entry name" value="HsdM_N"/>
    <property type="match status" value="1"/>
</dbReference>
<dbReference type="EMBL" id="JAGQDE010000021">
    <property type="protein sequence ID" value="MBQ0961062.1"/>
    <property type="molecule type" value="Genomic_DNA"/>
</dbReference>
<evidence type="ECO:0000256" key="3">
    <source>
        <dbReference type="ARBA" id="ARBA00022603"/>
    </source>
</evidence>
<evidence type="ECO:0000256" key="9">
    <source>
        <dbReference type="SAM" id="MobiDB-lite"/>
    </source>
</evidence>
<dbReference type="PROSITE" id="PS00092">
    <property type="entry name" value="N6_MTASE"/>
    <property type="match status" value="1"/>
</dbReference>
<dbReference type="PRINTS" id="PR00507">
    <property type="entry name" value="N12N6MTFRASE"/>
</dbReference>
<gene>
    <name evidence="12" type="ORF">KAK06_19055</name>
</gene>
<feature type="coiled-coil region" evidence="8">
    <location>
        <begin position="586"/>
        <end position="613"/>
    </location>
</feature>
<dbReference type="RefSeq" id="WP_210803736.1">
    <property type="nucleotide sequence ID" value="NZ_JAGQDE010000021.1"/>
</dbReference>
<evidence type="ECO:0000313" key="13">
    <source>
        <dbReference type="Proteomes" id="UP000678374"/>
    </source>
</evidence>
<comment type="similarity">
    <text evidence="1">Belongs to the N(4)/N(6)-methyltransferase family.</text>
</comment>
<keyword evidence="6" id="KW-0680">Restriction system</keyword>
<sequence>MPTAARSLTATTLKKASSAQNAPSARASKGPKAIASTQSLSSFVKGICDIMRRSNCASALQYVPELTWILFLRILDAQELREAERAQAQGRDFSPALREPYRWQDWAAPFVLEADRRTPEGRHAGWKREALKGRVGDMIAFVNKELLPHLHQLDVLPDGQPNPDASPKQRVIGRIMTAVDKLRVDNEANLLDILDRVDEISIDHIDDQHFFTLSQVYEDLLLKMGEKNSDGGQFFTPREVVRAMVGTLQPQLGETVYDPCCGTGGFLAQAYDYLKSHLDDAAPASVIHQLKTATFHGREKENLVFPIALANLVLHGIDQPRLWHGNTLSNAPTYEALFAQAPTTFDVILTNPPFGGKEGKVAQDRYAFKTSSTQVLFMQHIVDELASPGEGETAGGRCGVVLDEGFLFRTNESAFVETKRKLLDECDVWCIVSLPGGVFSTAGAGVKTNLVFFTKGRRTERIWYYDLSHVKMGKKQPMTLAHFGWSPDFKLLTDAELPASLVGDWTPAQQAPETPFPSFARLLAKRDTEAADSDFSWTLDMAARRAAARQAMAPHEAEVARSRDRQLALKEELALLRKVKAPEDRLLALQTALSQAEREGREAQAKADALDAAVFDLKAVNPHARMQRDERTPAQILEAIEAHGRTLQQALSALRALM</sequence>
<evidence type="ECO:0000256" key="2">
    <source>
        <dbReference type="ARBA" id="ARBA00011900"/>
    </source>
</evidence>
<dbReference type="Pfam" id="PF02384">
    <property type="entry name" value="N6_Mtase"/>
    <property type="match status" value="1"/>
</dbReference>
<dbReference type="Proteomes" id="UP000678374">
    <property type="component" value="Unassembled WGS sequence"/>
</dbReference>
<evidence type="ECO:0000256" key="4">
    <source>
        <dbReference type="ARBA" id="ARBA00022679"/>
    </source>
</evidence>
<proteinExistence type="inferred from homology"/>
<dbReference type="EC" id="2.1.1.72" evidence="2"/>
<dbReference type="Gene3D" id="1.20.1260.30">
    <property type="match status" value="1"/>
</dbReference>
<keyword evidence="8" id="KW-0175">Coiled coil</keyword>
<dbReference type="SUPFAM" id="SSF53335">
    <property type="entry name" value="S-adenosyl-L-methionine-dependent methyltransferases"/>
    <property type="match status" value="1"/>
</dbReference>
<evidence type="ECO:0000256" key="6">
    <source>
        <dbReference type="ARBA" id="ARBA00022747"/>
    </source>
</evidence>